<comment type="caution">
    <text evidence="2">The sequence shown here is derived from an EMBL/GenBank/DDBJ whole genome shotgun (WGS) entry which is preliminary data.</text>
</comment>
<evidence type="ECO:0000256" key="1">
    <source>
        <dbReference type="SAM" id="Coils"/>
    </source>
</evidence>
<feature type="coiled-coil region" evidence="1">
    <location>
        <begin position="4"/>
        <end position="37"/>
    </location>
</feature>
<accession>X0VVE4</accession>
<proteinExistence type="predicted"/>
<sequence length="234" mass="26800">MEGNEELAQEALRYLSLAQKYEEEKDLEKAVESYQLAADYLKNSGYLINKVGDIYSKIEELKEFAKQELIYAQASVKSQIEEIQDQAFSLLDGAQKLESDGFLEDAINQYMSAIKLLVQAGWSESQLGNLESKLTTIADKIEQRKLVQKQENFEAQQSTSVLIESKPQVLSTFGKKKSVAKEEELKEYKGMKEREEQIQNDAFSFIDNAKFFEKDKKFDQAIENYENAVNLLNS</sequence>
<feature type="non-terminal residue" evidence="2">
    <location>
        <position position="234"/>
    </location>
</feature>
<organism evidence="2">
    <name type="scientific">marine sediment metagenome</name>
    <dbReference type="NCBI Taxonomy" id="412755"/>
    <lineage>
        <taxon>unclassified sequences</taxon>
        <taxon>metagenomes</taxon>
        <taxon>ecological metagenomes</taxon>
    </lineage>
</organism>
<dbReference type="SUPFAM" id="SSF48452">
    <property type="entry name" value="TPR-like"/>
    <property type="match status" value="1"/>
</dbReference>
<protein>
    <submittedName>
        <fullName evidence="2">Uncharacterized protein</fullName>
    </submittedName>
</protein>
<dbReference type="Gene3D" id="1.20.58.80">
    <property type="entry name" value="Phosphotransferase system, lactose/cellobiose-type IIA subunit"/>
    <property type="match status" value="1"/>
</dbReference>
<dbReference type="InterPro" id="IPR011990">
    <property type="entry name" value="TPR-like_helical_dom_sf"/>
</dbReference>
<name>X0VVE4_9ZZZZ</name>
<keyword evidence="1" id="KW-0175">Coiled coil</keyword>
<gene>
    <name evidence="2" type="ORF">S01H1_40243</name>
</gene>
<reference evidence="2" key="1">
    <citation type="journal article" date="2014" name="Front. Microbiol.">
        <title>High frequency of phylogenetically diverse reductive dehalogenase-homologous genes in deep subseafloor sedimentary metagenomes.</title>
        <authorList>
            <person name="Kawai M."/>
            <person name="Futagami T."/>
            <person name="Toyoda A."/>
            <person name="Takaki Y."/>
            <person name="Nishi S."/>
            <person name="Hori S."/>
            <person name="Arai W."/>
            <person name="Tsubouchi T."/>
            <person name="Morono Y."/>
            <person name="Uchiyama I."/>
            <person name="Ito T."/>
            <person name="Fujiyama A."/>
            <person name="Inagaki F."/>
            <person name="Takami H."/>
        </authorList>
    </citation>
    <scope>NUCLEOTIDE SEQUENCE</scope>
    <source>
        <strain evidence="2">Expedition CK06-06</strain>
    </source>
</reference>
<evidence type="ECO:0000313" key="2">
    <source>
        <dbReference type="EMBL" id="GAG04476.1"/>
    </source>
</evidence>
<dbReference type="AlphaFoldDB" id="X0VVE4"/>
<dbReference type="EMBL" id="BARS01025467">
    <property type="protein sequence ID" value="GAG04476.1"/>
    <property type="molecule type" value="Genomic_DNA"/>
</dbReference>